<dbReference type="Pfam" id="PF03886">
    <property type="entry name" value="ABC_trans_aux"/>
    <property type="match status" value="1"/>
</dbReference>
<feature type="chain" id="PRO_5011439360" evidence="1">
    <location>
        <begin position="22"/>
        <end position="200"/>
    </location>
</feature>
<dbReference type="Gene3D" id="3.40.50.10610">
    <property type="entry name" value="ABC-type transport auxiliary lipoprotein component"/>
    <property type="match status" value="1"/>
</dbReference>
<dbReference type="SUPFAM" id="SSF159594">
    <property type="entry name" value="XCC0632-like"/>
    <property type="match status" value="1"/>
</dbReference>
<accession>A0A1H4ITT6</accession>
<feature type="signal peptide" evidence="1">
    <location>
        <begin position="1"/>
        <end position="21"/>
    </location>
</feature>
<keyword evidence="1" id="KW-0732">Signal</keyword>
<evidence type="ECO:0000259" key="2">
    <source>
        <dbReference type="Pfam" id="PF03886"/>
    </source>
</evidence>
<feature type="domain" description="ABC-type transport auxiliary lipoprotein component" evidence="2">
    <location>
        <begin position="36"/>
        <end position="191"/>
    </location>
</feature>
<dbReference type="Proteomes" id="UP000199064">
    <property type="component" value="Unassembled WGS sequence"/>
</dbReference>
<dbReference type="RefSeq" id="WP_090326551.1">
    <property type="nucleotide sequence ID" value="NZ_FNSL01000001.1"/>
</dbReference>
<gene>
    <name evidence="3" type="ORF">SAMN05216452_0572</name>
</gene>
<dbReference type="PROSITE" id="PS51257">
    <property type="entry name" value="PROKAR_LIPOPROTEIN"/>
    <property type="match status" value="1"/>
</dbReference>
<dbReference type="InterPro" id="IPR005586">
    <property type="entry name" value="ABC_trans_aux"/>
</dbReference>
<reference evidence="4" key="1">
    <citation type="submission" date="2016-10" db="EMBL/GenBank/DDBJ databases">
        <authorList>
            <person name="Varghese N."/>
            <person name="Submissions S."/>
        </authorList>
    </citation>
    <scope>NUCLEOTIDE SEQUENCE [LARGE SCALE GENOMIC DNA]</scope>
    <source>
        <strain evidence="4">ES.061</strain>
    </source>
</reference>
<evidence type="ECO:0000313" key="3">
    <source>
        <dbReference type="EMBL" id="SEB37531.1"/>
    </source>
</evidence>
<protein>
    <submittedName>
        <fullName evidence="3">Cholesterol transport system auxiliary component</fullName>
    </submittedName>
</protein>
<name>A0A1H4ITT6_9HYPH</name>
<evidence type="ECO:0000256" key="1">
    <source>
        <dbReference type="SAM" id="SignalP"/>
    </source>
</evidence>
<keyword evidence="4" id="KW-1185">Reference proteome</keyword>
<sequence length="200" mass="21293">MRTRARIFALLALGGVLAGCAALPGGGPAPVVAFDLTTPTVSQDGRRVSRKQILVTEPTAIKMLDGQDIVVKTSSGAIQYLGGVRWADRLPRIVQTRMADLYQRSGRFGGVGMPGEGLAIDYQVLADLRAFNVRVDGQDRAEVEIFVRILNDRNGVVRASRVFTASTPVNGSGGQAFATALDRAFGTAMADLVDWTVSNT</sequence>
<organism evidence="3 4">
    <name type="scientific">Nitratireductor aquibiodomus</name>
    <dbReference type="NCBI Taxonomy" id="204799"/>
    <lineage>
        <taxon>Bacteria</taxon>
        <taxon>Pseudomonadati</taxon>
        <taxon>Pseudomonadota</taxon>
        <taxon>Alphaproteobacteria</taxon>
        <taxon>Hyphomicrobiales</taxon>
        <taxon>Phyllobacteriaceae</taxon>
        <taxon>Nitratireductor</taxon>
    </lineage>
</organism>
<evidence type="ECO:0000313" key="4">
    <source>
        <dbReference type="Proteomes" id="UP000199064"/>
    </source>
</evidence>
<proteinExistence type="predicted"/>
<dbReference type="EMBL" id="FNSL01000001">
    <property type="protein sequence ID" value="SEB37531.1"/>
    <property type="molecule type" value="Genomic_DNA"/>
</dbReference>
<dbReference type="AlphaFoldDB" id="A0A1H4ITT6"/>